<sequence length="88" mass="10087">MDYVGYTSLRDTANFSNLFLRKTSGFNLSLKTMCNEVSHFVYIHWTNITLHFSLSISLPIILWGIRVKNIIHLSSSVCVKCQSMNLCL</sequence>
<organism evidence="2 3">
    <name type="scientific">Salmonella phage Felix O1 (isolate Felix O1-VT1)</name>
    <name type="common">Bacteriophage Felix O1</name>
    <dbReference type="NCBI Taxonomy" id="1283336"/>
    <lineage>
        <taxon>Viruses</taxon>
        <taxon>Duplodnaviria</taxon>
        <taxon>Heunggongvirae</taxon>
        <taxon>Uroviricota</taxon>
        <taxon>Caudoviricetes</taxon>
        <taxon>Andersonviridae</taxon>
        <taxon>Ounavirinae</taxon>
        <taxon>Felixounavirus</taxon>
        <taxon>Felixounavirus felixO1</taxon>
    </lineage>
</organism>
<feature type="transmembrane region" description="Helical" evidence="1">
    <location>
        <begin position="42"/>
        <end position="65"/>
    </location>
</feature>
<accession>Q6KGE4</accession>
<keyword evidence="1" id="KW-1133">Transmembrane helix</keyword>
<evidence type="ECO:0000256" key="1">
    <source>
        <dbReference type="SAM" id="Phobius"/>
    </source>
</evidence>
<dbReference type="EMBL" id="AF320576">
    <property type="protein sequence ID" value="AAQ14688.1"/>
    <property type="molecule type" value="Genomic_DNA"/>
</dbReference>
<name>Q6KGE4_BPFO1</name>
<keyword evidence="1" id="KW-0472">Membrane</keyword>
<reference evidence="2 3" key="1">
    <citation type="submission" date="2000-11" db="EMBL/GenBank/DDBJ databases">
        <title>Bacteriophage Felix O1: Genetic Characterization.</title>
        <authorList>
            <person name="Sriranganathan N."/>
            <person name="Whichard J.M."/>
            <person name="Pierson F.W."/>
            <person name="Kapur V."/>
            <person name="Weigt L.A."/>
        </authorList>
    </citation>
    <scope>NUCLEOTIDE SEQUENCE [LARGE SCALE GENOMIC DNA]</scope>
    <source>
        <strain evidence="2">Felix O1-VT1</strain>
    </source>
</reference>
<protein>
    <submittedName>
        <fullName evidence="2">Uncharacterized protein</fullName>
    </submittedName>
</protein>
<evidence type="ECO:0000313" key="2">
    <source>
        <dbReference type="EMBL" id="AAQ14688.1"/>
    </source>
</evidence>
<evidence type="ECO:0000313" key="3">
    <source>
        <dbReference type="Proteomes" id="UP000009070"/>
    </source>
</evidence>
<keyword evidence="1" id="KW-0812">Transmembrane</keyword>
<keyword evidence="3" id="KW-1185">Reference proteome</keyword>
<dbReference type="Proteomes" id="UP000009070">
    <property type="component" value="Segment"/>
</dbReference>
<organismHost>
    <name type="scientific">Salmonella</name>
    <dbReference type="NCBI Taxonomy" id="590"/>
</organismHost>
<proteinExistence type="predicted"/>